<evidence type="ECO:0000256" key="3">
    <source>
        <dbReference type="ARBA" id="ARBA00009604"/>
    </source>
</evidence>
<dbReference type="PANTHER" id="PTHR11902">
    <property type="entry name" value="ENOLASE"/>
    <property type="match status" value="1"/>
</dbReference>
<dbReference type="Proteomes" id="UP000298416">
    <property type="component" value="Unassembled WGS sequence"/>
</dbReference>
<dbReference type="PROSITE" id="PS00164">
    <property type="entry name" value="ENOLASE"/>
    <property type="match status" value="1"/>
</dbReference>
<evidence type="ECO:0000256" key="1">
    <source>
        <dbReference type="ARBA" id="ARBA00001946"/>
    </source>
</evidence>
<dbReference type="CDD" id="cd03313">
    <property type="entry name" value="enolase"/>
    <property type="match status" value="1"/>
</dbReference>
<name>A0A8X8YCL2_SALSN</name>
<evidence type="ECO:0000259" key="8">
    <source>
        <dbReference type="SMART" id="SM01192"/>
    </source>
</evidence>
<dbReference type="InterPro" id="IPR000941">
    <property type="entry name" value="Enolase"/>
</dbReference>
<dbReference type="GO" id="GO:0000287">
    <property type="term" value="F:magnesium ion binding"/>
    <property type="evidence" value="ECO:0007669"/>
    <property type="project" value="InterPro"/>
</dbReference>
<comment type="caution">
    <text evidence="10">The sequence shown here is derived from an EMBL/GenBank/DDBJ whole genome shotgun (WGS) entry which is preliminary data.</text>
</comment>
<evidence type="ECO:0000313" key="11">
    <source>
        <dbReference type="Proteomes" id="UP000298416"/>
    </source>
</evidence>
<dbReference type="HAMAP" id="MF_00318">
    <property type="entry name" value="Enolase"/>
    <property type="match status" value="1"/>
</dbReference>
<dbReference type="GO" id="GO:0004634">
    <property type="term" value="F:phosphopyruvate hydratase activity"/>
    <property type="evidence" value="ECO:0007669"/>
    <property type="project" value="UniProtKB-EC"/>
</dbReference>
<evidence type="ECO:0000259" key="9">
    <source>
        <dbReference type="SMART" id="SM01193"/>
    </source>
</evidence>
<dbReference type="InterPro" id="IPR020810">
    <property type="entry name" value="Enolase_C"/>
</dbReference>
<evidence type="ECO:0000256" key="4">
    <source>
        <dbReference type="ARBA" id="ARBA00012058"/>
    </source>
</evidence>
<dbReference type="Pfam" id="PF00113">
    <property type="entry name" value="Enolase_C"/>
    <property type="match status" value="2"/>
</dbReference>
<dbReference type="FunFam" id="3.30.390.10:FF:000001">
    <property type="entry name" value="Enolase"/>
    <property type="match status" value="1"/>
</dbReference>
<comment type="pathway">
    <text evidence="2">Carbohydrate degradation; glycolysis; pyruvate from D-glyceraldehyde 3-phosphate: step 4/5.</text>
</comment>
<keyword evidence="7" id="KW-0456">Lyase</keyword>
<dbReference type="AlphaFoldDB" id="A0A8X8YCL2"/>
<dbReference type="SMART" id="SM01192">
    <property type="entry name" value="Enolase_C"/>
    <property type="match status" value="1"/>
</dbReference>
<feature type="domain" description="Enolase C-terminal TIM barrel" evidence="8">
    <location>
        <begin position="147"/>
        <end position="494"/>
    </location>
</feature>
<dbReference type="SFLD" id="SFLDS00001">
    <property type="entry name" value="Enolase"/>
    <property type="match status" value="1"/>
</dbReference>
<dbReference type="InterPro" id="IPR036849">
    <property type="entry name" value="Enolase-like_C_sf"/>
</dbReference>
<reference evidence="10" key="2">
    <citation type="submission" date="2020-08" db="EMBL/GenBank/DDBJ databases">
        <title>Plant Genome Project.</title>
        <authorList>
            <person name="Zhang R.-G."/>
        </authorList>
    </citation>
    <scope>NUCLEOTIDE SEQUENCE</scope>
    <source>
        <strain evidence="10">Huo1</strain>
        <tissue evidence="10">Leaf</tissue>
    </source>
</reference>
<dbReference type="Gene3D" id="3.30.390.10">
    <property type="entry name" value="Enolase-like, N-terminal domain"/>
    <property type="match status" value="1"/>
</dbReference>
<dbReference type="EMBL" id="PNBA02000003">
    <property type="protein sequence ID" value="KAG6430545.1"/>
    <property type="molecule type" value="Genomic_DNA"/>
</dbReference>
<dbReference type="SUPFAM" id="SSF54826">
    <property type="entry name" value="Enolase N-terminal domain-like"/>
    <property type="match status" value="1"/>
</dbReference>
<dbReference type="InterPro" id="IPR020811">
    <property type="entry name" value="Enolase_N"/>
</dbReference>
<dbReference type="Gene3D" id="3.20.20.120">
    <property type="entry name" value="Enolase-like C-terminal domain"/>
    <property type="match status" value="1"/>
</dbReference>
<organism evidence="10">
    <name type="scientific">Salvia splendens</name>
    <name type="common">Scarlet sage</name>
    <dbReference type="NCBI Taxonomy" id="180675"/>
    <lineage>
        <taxon>Eukaryota</taxon>
        <taxon>Viridiplantae</taxon>
        <taxon>Streptophyta</taxon>
        <taxon>Embryophyta</taxon>
        <taxon>Tracheophyta</taxon>
        <taxon>Spermatophyta</taxon>
        <taxon>Magnoliopsida</taxon>
        <taxon>eudicotyledons</taxon>
        <taxon>Gunneridae</taxon>
        <taxon>Pentapetalae</taxon>
        <taxon>asterids</taxon>
        <taxon>lamiids</taxon>
        <taxon>Lamiales</taxon>
        <taxon>Lamiaceae</taxon>
        <taxon>Nepetoideae</taxon>
        <taxon>Mentheae</taxon>
        <taxon>Salviinae</taxon>
        <taxon>Salvia</taxon>
        <taxon>Salvia subgen. Calosphace</taxon>
        <taxon>core Calosphace</taxon>
    </lineage>
</organism>
<sequence>MATITSIKARQIFDSRGNPTVEVDVHISNGVFARAAVPSGASTGIYEALELRDGGSDYLGKGVSKAVNNVNSIIAPALVGKDPTDQTAIDNFMVHQLDGTQNEWGWCKQKLGANAILAVSLAVCKAGAAVLNIPLYKHIANLAGNKNMVLPVPAFNVINGGSHAGNKLAMQEFMILPIGASSFKEAMKMGVEVYHHLKASYISWSFVNCLCNQCNPADQFLELFLAVIKKKYGQDATNVGDEGGFAPNIQENKEGLELLKTAIAKAGYTDQVVIGMDVAASEFYGEDKTYDLNFKEEASYIADLCHGIGLHNNNGKDKISGDQLKDLYKSFVAEYPIVSIEDPFDQDDWEHYGKMTAECGTQVQIVGDDLLVTNPKRVEKAIKEKSCNALLLKVNQIGSVTESIEAVKMSKQAGWGVMASHRSGETEDTFIADLSVGLSTGQIKTGAPCRSERLAKYNQASIALFLTLNFLLLLRIEEELGSEAVYAGASFRTPVAPY</sequence>
<keyword evidence="5" id="KW-0460">Magnesium</keyword>
<accession>A0A8X8YCL2</accession>
<comment type="similarity">
    <text evidence="3">Belongs to the enolase family.</text>
</comment>
<dbReference type="SUPFAM" id="SSF51604">
    <property type="entry name" value="Enolase C-terminal domain-like"/>
    <property type="match status" value="1"/>
</dbReference>
<gene>
    <name evidence="10" type="ORF">SASPL_108615</name>
</gene>
<evidence type="ECO:0000256" key="2">
    <source>
        <dbReference type="ARBA" id="ARBA00005031"/>
    </source>
</evidence>
<evidence type="ECO:0000256" key="5">
    <source>
        <dbReference type="ARBA" id="ARBA00022842"/>
    </source>
</evidence>
<keyword evidence="11" id="KW-1185">Reference proteome</keyword>
<reference evidence="10" key="1">
    <citation type="submission" date="2018-01" db="EMBL/GenBank/DDBJ databases">
        <authorList>
            <person name="Mao J.F."/>
        </authorList>
    </citation>
    <scope>NUCLEOTIDE SEQUENCE</scope>
    <source>
        <strain evidence="10">Huo1</strain>
        <tissue evidence="10">Leaf</tissue>
    </source>
</reference>
<proteinExistence type="inferred from homology"/>
<keyword evidence="6" id="KW-0324">Glycolysis</keyword>
<dbReference type="GO" id="GO:0006096">
    <property type="term" value="P:glycolytic process"/>
    <property type="evidence" value="ECO:0007669"/>
    <property type="project" value="UniProtKB-KW"/>
</dbReference>
<evidence type="ECO:0000256" key="6">
    <source>
        <dbReference type="ARBA" id="ARBA00023152"/>
    </source>
</evidence>
<dbReference type="SMART" id="SM01193">
    <property type="entry name" value="Enolase_N"/>
    <property type="match status" value="1"/>
</dbReference>
<dbReference type="InterPro" id="IPR029017">
    <property type="entry name" value="Enolase-like_N"/>
</dbReference>
<feature type="domain" description="Enolase N-terminal" evidence="9">
    <location>
        <begin position="4"/>
        <end position="139"/>
    </location>
</feature>
<protein>
    <recommendedName>
        <fullName evidence="4">phosphopyruvate hydratase</fullName>
        <ecNumber evidence="4">4.2.1.11</ecNumber>
    </recommendedName>
</protein>
<dbReference type="EC" id="4.2.1.11" evidence="4"/>
<dbReference type="PRINTS" id="PR00148">
    <property type="entry name" value="ENOLASE"/>
</dbReference>
<dbReference type="GO" id="GO:0000015">
    <property type="term" value="C:phosphopyruvate hydratase complex"/>
    <property type="evidence" value="ECO:0007669"/>
    <property type="project" value="InterPro"/>
</dbReference>
<evidence type="ECO:0000256" key="7">
    <source>
        <dbReference type="ARBA" id="ARBA00023239"/>
    </source>
</evidence>
<evidence type="ECO:0000313" key="10">
    <source>
        <dbReference type="EMBL" id="KAG6430545.1"/>
    </source>
</evidence>
<dbReference type="InterPro" id="IPR020809">
    <property type="entry name" value="Enolase_CS"/>
</dbReference>
<comment type="cofactor">
    <cofactor evidence="1">
        <name>Mg(2+)</name>
        <dbReference type="ChEBI" id="CHEBI:18420"/>
    </cofactor>
</comment>
<dbReference type="PANTHER" id="PTHR11902:SF1">
    <property type="entry name" value="ENOLASE"/>
    <property type="match status" value="1"/>
</dbReference>
<dbReference type="Pfam" id="PF03952">
    <property type="entry name" value="Enolase_N"/>
    <property type="match status" value="1"/>
</dbReference>